<evidence type="ECO:0000313" key="5">
    <source>
        <dbReference type="EMBL" id="MBB5539013.1"/>
    </source>
</evidence>
<dbReference type="InterPro" id="IPR036390">
    <property type="entry name" value="WH_DNA-bd_sf"/>
</dbReference>
<dbReference type="PANTHER" id="PTHR43537">
    <property type="entry name" value="TRANSCRIPTIONAL REGULATOR, GNTR FAMILY"/>
    <property type="match status" value="1"/>
</dbReference>
<dbReference type="SUPFAM" id="SSF48008">
    <property type="entry name" value="GntR ligand-binding domain-like"/>
    <property type="match status" value="1"/>
</dbReference>
<dbReference type="PANTHER" id="PTHR43537:SF44">
    <property type="entry name" value="GNTR FAMILY REGULATORY PROTEIN"/>
    <property type="match status" value="1"/>
</dbReference>
<dbReference type="Gene3D" id="1.10.10.10">
    <property type="entry name" value="Winged helix-like DNA-binding domain superfamily/Winged helix DNA-binding domain"/>
    <property type="match status" value="1"/>
</dbReference>
<protein>
    <submittedName>
        <fullName evidence="5">DNA-binding FadR family transcriptional regulator</fullName>
    </submittedName>
</protein>
<keyword evidence="3" id="KW-0804">Transcription</keyword>
<dbReference type="Proteomes" id="UP000585507">
    <property type="component" value="Unassembled WGS sequence"/>
</dbReference>
<dbReference type="InterPro" id="IPR000524">
    <property type="entry name" value="Tscrpt_reg_HTH_GntR"/>
</dbReference>
<dbReference type="Pfam" id="PF07729">
    <property type="entry name" value="FCD"/>
    <property type="match status" value="1"/>
</dbReference>
<name>A0A7W8XCL5_9HYPH</name>
<comment type="caution">
    <text evidence="5">The sequence shown here is derived from an EMBL/GenBank/DDBJ whole genome shotgun (WGS) entry which is preliminary data.</text>
</comment>
<dbReference type="InterPro" id="IPR036388">
    <property type="entry name" value="WH-like_DNA-bd_sf"/>
</dbReference>
<evidence type="ECO:0000259" key="4">
    <source>
        <dbReference type="PROSITE" id="PS50949"/>
    </source>
</evidence>
<keyword evidence="6" id="KW-1185">Reference proteome</keyword>
<keyword evidence="1" id="KW-0805">Transcription regulation</keyword>
<proteinExistence type="predicted"/>
<dbReference type="PRINTS" id="PR00035">
    <property type="entry name" value="HTHGNTR"/>
</dbReference>
<dbReference type="Gene3D" id="1.20.120.530">
    <property type="entry name" value="GntR ligand-binding domain-like"/>
    <property type="match status" value="1"/>
</dbReference>
<dbReference type="Pfam" id="PF00392">
    <property type="entry name" value="GntR"/>
    <property type="match status" value="1"/>
</dbReference>
<dbReference type="SUPFAM" id="SSF46785">
    <property type="entry name" value="Winged helix' DNA-binding domain"/>
    <property type="match status" value="1"/>
</dbReference>
<evidence type="ECO:0000256" key="3">
    <source>
        <dbReference type="ARBA" id="ARBA00023163"/>
    </source>
</evidence>
<evidence type="ECO:0000256" key="2">
    <source>
        <dbReference type="ARBA" id="ARBA00023125"/>
    </source>
</evidence>
<dbReference type="PROSITE" id="PS50949">
    <property type="entry name" value="HTH_GNTR"/>
    <property type="match status" value="1"/>
</dbReference>
<feature type="domain" description="HTH gntR-type" evidence="4">
    <location>
        <begin position="14"/>
        <end position="82"/>
    </location>
</feature>
<accession>A0A7W8XCL5</accession>
<evidence type="ECO:0000313" key="6">
    <source>
        <dbReference type="Proteomes" id="UP000585507"/>
    </source>
</evidence>
<gene>
    <name evidence="5" type="ORF">GGD55_005756</name>
</gene>
<dbReference type="InterPro" id="IPR011711">
    <property type="entry name" value="GntR_C"/>
</dbReference>
<dbReference type="SMART" id="SM00345">
    <property type="entry name" value="HTH_GNTR"/>
    <property type="match status" value="1"/>
</dbReference>
<keyword evidence="2 5" id="KW-0238">DNA-binding</keyword>
<dbReference type="AlphaFoldDB" id="A0A7W8XCL5"/>
<dbReference type="InterPro" id="IPR008920">
    <property type="entry name" value="TF_FadR/GntR_C"/>
</dbReference>
<organism evidence="5 6">
    <name type="scientific">Rhizobium giardinii</name>
    <dbReference type="NCBI Taxonomy" id="56731"/>
    <lineage>
        <taxon>Bacteria</taxon>
        <taxon>Pseudomonadati</taxon>
        <taxon>Pseudomonadota</taxon>
        <taxon>Alphaproteobacteria</taxon>
        <taxon>Hyphomicrobiales</taxon>
        <taxon>Rhizobiaceae</taxon>
        <taxon>Rhizobium/Agrobacterium group</taxon>
        <taxon>Rhizobium</taxon>
    </lineage>
</organism>
<dbReference type="SMART" id="SM00895">
    <property type="entry name" value="FCD"/>
    <property type="match status" value="1"/>
</dbReference>
<evidence type="ECO:0000256" key="1">
    <source>
        <dbReference type="ARBA" id="ARBA00023015"/>
    </source>
</evidence>
<dbReference type="RefSeq" id="WP_112864708.1">
    <property type="nucleotide sequence ID" value="NZ_JACHBK010000016.1"/>
</dbReference>
<sequence length="245" mass="26859">MTVQLDDKTSRPSGNLVLRVSKILRQSIQSGEFKPGERLPSEAKLTQEYGVSRTVVREAIAALRSDGLVEARQGAGVFVLDAPQPEIMPFQNLNYERISSVIELLELRTGVEVEAAGLAALRHSPQQEEKIIDCHQQILACLERGEPTTAADFALHLAIADAANNPRFREFLSMIGSGVIPRAALQTGQDASSGDYIAKLHEEHGAIIDAISNGDEDGAREAMRRHLKGSQARYRAILRRSQQNI</sequence>
<dbReference type="EMBL" id="JACHBK010000016">
    <property type="protein sequence ID" value="MBB5539013.1"/>
    <property type="molecule type" value="Genomic_DNA"/>
</dbReference>
<dbReference type="GO" id="GO:0003700">
    <property type="term" value="F:DNA-binding transcription factor activity"/>
    <property type="evidence" value="ECO:0007669"/>
    <property type="project" value="InterPro"/>
</dbReference>
<reference evidence="5 6" key="1">
    <citation type="submission" date="2020-08" db="EMBL/GenBank/DDBJ databases">
        <title>Genomic Encyclopedia of Type Strains, Phase IV (KMG-V): Genome sequencing to study the core and pangenomes of soil and plant-associated prokaryotes.</title>
        <authorList>
            <person name="Whitman W."/>
        </authorList>
    </citation>
    <scope>NUCLEOTIDE SEQUENCE [LARGE SCALE GENOMIC DNA]</scope>
    <source>
        <strain evidence="5 6">SEMIA 4084</strain>
    </source>
</reference>
<dbReference type="CDD" id="cd07377">
    <property type="entry name" value="WHTH_GntR"/>
    <property type="match status" value="1"/>
</dbReference>
<dbReference type="GO" id="GO:0003677">
    <property type="term" value="F:DNA binding"/>
    <property type="evidence" value="ECO:0007669"/>
    <property type="project" value="UniProtKB-KW"/>
</dbReference>